<dbReference type="RefSeq" id="WP_076117005.1">
    <property type="nucleotide sequence ID" value="NZ_MPTC01000002.1"/>
</dbReference>
<keyword evidence="1" id="KW-1133">Transmembrane helix</keyword>
<dbReference type="InterPro" id="IPR056926">
    <property type="entry name" value="FLQE3_permease"/>
</dbReference>
<keyword evidence="1" id="KW-0472">Membrane</keyword>
<dbReference type="AlphaFoldDB" id="A0A1R0Y7N7"/>
<dbReference type="OrthoDB" id="8480522at2"/>
<dbReference type="Pfam" id="PF24686">
    <property type="entry name" value="FLQE3_permease"/>
    <property type="match status" value="1"/>
</dbReference>
<evidence type="ECO:0000313" key="3">
    <source>
        <dbReference type="Proteomes" id="UP000187439"/>
    </source>
</evidence>
<accession>A0A1R0Y7N7</accession>
<dbReference type="Proteomes" id="UP000187439">
    <property type="component" value="Unassembled WGS sequence"/>
</dbReference>
<keyword evidence="1" id="KW-0812">Transmembrane</keyword>
<evidence type="ECO:0000256" key="1">
    <source>
        <dbReference type="SAM" id="Phobius"/>
    </source>
</evidence>
<dbReference type="EMBL" id="MPTC01000002">
    <property type="protein sequence ID" value="OMD43377.1"/>
    <property type="molecule type" value="Genomic_DNA"/>
</dbReference>
<name>A0A1R0Y7N7_9BACL</name>
<feature type="transmembrane region" description="Helical" evidence="1">
    <location>
        <begin position="119"/>
        <end position="141"/>
    </location>
</feature>
<reference evidence="2 3" key="1">
    <citation type="submission" date="2016-10" db="EMBL/GenBank/DDBJ databases">
        <title>Paenibacillus species isolates.</title>
        <authorList>
            <person name="Beno S.M."/>
        </authorList>
    </citation>
    <scope>NUCLEOTIDE SEQUENCE [LARGE SCALE GENOMIC DNA]</scope>
    <source>
        <strain evidence="2 3">FSL H7-0710</strain>
    </source>
</reference>
<comment type="caution">
    <text evidence="2">The sequence shown here is derived from an EMBL/GenBank/DDBJ whole genome shotgun (WGS) entry which is preliminary data.</text>
</comment>
<protein>
    <submittedName>
        <fullName evidence="2">ABC transporter permease</fullName>
    </submittedName>
</protein>
<evidence type="ECO:0000313" key="2">
    <source>
        <dbReference type="EMBL" id="OMD43377.1"/>
    </source>
</evidence>
<feature type="transmembrane region" description="Helical" evidence="1">
    <location>
        <begin position="200"/>
        <end position="218"/>
    </location>
</feature>
<feature type="transmembrane region" description="Helical" evidence="1">
    <location>
        <begin position="148"/>
        <end position="168"/>
    </location>
</feature>
<gene>
    <name evidence="2" type="ORF">BSK52_02875</name>
</gene>
<feature type="transmembrane region" description="Helical" evidence="1">
    <location>
        <begin position="20"/>
        <end position="41"/>
    </location>
</feature>
<feature type="transmembrane region" description="Helical" evidence="1">
    <location>
        <begin position="47"/>
        <end position="68"/>
    </location>
</feature>
<feature type="transmembrane region" description="Helical" evidence="1">
    <location>
        <begin position="89"/>
        <end position="107"/>
    </location>
</feature>
<proteinExistence type="predicted"/>
<sequence length="237" mass="26630">MRFKSAFAFDIRFQWRHGFYWIYIIICTFYLVLLHLIPNHYREQTMLLLTFSDPSALGLILAGGIVLLERDQGVLDPLFVTPIRVREYLLSKVGSLSVLSLLAAWVIHVAASGVPQSPIGFSIGIILTSSLMTLLSIGVVARCQTINGFILLSQVCVLPFILPLLGYFKIWNSNVFLLLPTEGTLRLLSSGTSAMSLGNYMYSISILLLWNVVIYVWAKRSFEQHVMMRIGKGGVKR</sequence>
<organism evidence="2 3">
    <name type="scientific">Paenibacillus odorifer</name>
    <dbReference type="NCBI Taxonomy" id="189426"/>
    <lineage>
        <taxon>Bacteria</taxon>
        <taxon>Bacillati</taxon>
        <taxon>Bacillota</taxon>
        <taxon>Bacilli</taxon>
        <taxon>Bacillales</taxon>
        <taxon>Paenibacillaceae</taxon>
        <taxon>Paenibacillus</taxon>
    </lineage>
</organism>